<proteinExistence type="predicted"/>
<keyword evidence="1" id="KW-1133">Transmembrane helix</keyword>
<organism evidence="2 3">
    <name type="scientific">Candidatus Yanofskybacteria bacterium RIFCSPLOWO2_02_FULL_47_9b</name>
    <dbReference type="NCBI Taxonomy" id="1802708"/>
    <lineage>
        <taxon>Bacteria</taxon>
        <taxon>Candidatus Yanofskyibacteriota</taxon>
    </lineage>
</organism>
<evidence type="ECO:0000256" key="1">
    <source>
        <dbReference type="SAM" id="Phobius"/>
    </source>
</evidence>
<keyword evidence="1" id="KW-0472">Membrane</keyword>
<protein>
    <submittedName>
        <fullName evidence="2">Uncharacterized protein</fullName>
    </submittedName>
</protein>
<dbReference type="AlphaFoldDB" id="A0A1F8H6U1"/>
<keyword evidence="1" id="KW-0812">Transmembrane</keyword>
<dbReference type="EMBL" id="MGKW01000049">
    <property type="protein sequence ID" value="OGN32748.1"/>
    <property type="molecule type" value="Genomic_DNA"/>
</dbReference>
<sequence>MPVSGAPVTLGEIQERITQIAQFLIVISLVIAVIFIVYGGIRWMVARGDDEAAKSAKATILHGIYGAAVVLAVGVILQTVAGLVTRSFFS</sequence>
<accession>A0A1F8H6U1</accession>
<evidence type="ECO:0000313" key="3">
    <source>
        <dbReference type="Proteomes" id="UP000178155"/>
    </source>
</evidence>
<feature type="transmembrane region" description="Helical" evidence="1">
    <location>
        <begin position="62"/>
        <end position="84"/>
    </location>
</feature>
<reference evidence="2 3" key="1">
    <citation type="journal article" date="2016" name="Nat. Commun.">
        <title>Thousands of microbial genomes shed light on interconnected biogeochemical processes in an aquifer system.</title>
        <authorList>
            <person name="Anantharaman K."/>
            <person name="Brown C.T."/>
            <person name="Hug L.A."/>
            <person name="Sharon I."/>
            <person name="Castelle C.J."/>
            <person name="Probst A.J."/>
            <person name="Thomas B.C."/>
            <person name="Singh A."/>
            <person name="Wilkins M.J."/>
            <person name="Karaoz U."/>
            <person name="Brodie E.L."/>
            <person name="Williams K.H."/>
            <person name="Hubbard S.S."/>
            <person name="Banfield J.F."/>
        </authorList>
    </citation>
    <scope>NUCLEOTIDE SEQUENCE [LARGE SCALE GENOMIC DNA]</scope>
</reference>
<feature type="transmembrane region" description="Helical" evidence="1">
    <location>
        <begin position="20"/>
        <end position="41"/>
    </location>
</feature>
<evidence type="ECO:0000313" key="2">
    <source>
        <dbReference type="EMBL" id="OGN32748.1"/>
    </source>
</evidence>
<dbReference type="Proteomes" id="UP000178155">
    <property type="component" value="Unassembled WGS sequence"/>
</dbReference>
<dbReference type="Pfam" id="PF18895">
    <property type="entry name" value="T4SS_pilin"/>
    <property type="match status" value="1"/>
</dbReference>
<gene>
    <name evidence="2" type="ORF">A3I39_02480</name>
</gene>
<comment type="caution">
    <text evidence="2">The sequence shown here is derived from an EMBL/GenBank/DDBJ whole genome shotgun (WGS) entry which is preliminary data.</text>
</comment>
<name>A0A1F8H6U1_9BACT</name>
<dbReference type="InterPro" id="IPR043993">
    <property type="entry name" value="T4SS_pilin"/>
</dbReference>